<comment type="caution">
    <text evidence="3">The sequence shown here is derived from an EMBL/GenBank/DDBJ whole genome shotgun (WGS) entry which is preliminary data.</text>
</comment>
<dbReference type="PANTHER" id="PTHR35024:SF4">
    <property type="entry name" value="POLYMER-FORMING CYTOSKELETAL PROTEIN"/>
    <property type="match status" value="1"/>
</dbReference>
<dbReference type="Pfam" id="PF04519">
    <property type="entry name" value="Bactofilin"/>
    <property type="match status" value="1"/>
</dbReference>
<gene>
    <name evidence="3" type="ORF">FGF68_08420</name>
</gene>
<evidence type="ECO:0000313" key="4">
    <source>
        <dbReference type="Proteomes" id="UP000309544"/>
    </source>
</evidence>
<proteinExistence type="inferred from homology"/>
<dbReference type="AlphaFoldDB" id="A0A5C4RZA6"/>
<evidence type="ECO:0000256" key="2">
    <source>
        <dbReference type="SAM" id="MobiDB-lite"/>
    </source>
</evidence>
<dbReference type="EMBL" id="VDCI01000007">
    <property type="protein sequence ID" value="TNJ36248.1"/>
    <property type="molecule type" value="Genomic_DNA"/>
</dbReference>
<dbReference type="Proteomes" id="UP000309544">
    <property type="component" value="Unassembled WGS sequence"/>
</dbReference>
<feature type="compositionally biased region" description="Acidic residues" evidence="2">
    <location>
        <begin position="171"/>
        <end position="180"/>
    </location>
</feature>
<comment type="similarity">
    <text evidence="1">Belongs to the bactofilin family.</text>
</comment>
<organism evidence="3 4">
    <name type="scientific">Prosthecochloris vibrioformis</name>
    <name type="common">Chlorobium vibrioforme</name>
    <dbReference type="NCBI Taxonomy" id="1098"/>
    <lineage>
        <taxon>Bacteria</taxon>
        <taxon>Pseudomonadati</taxon>
        <taxon>Chlorobiota</taxon>
        <taxon>Chlorobiia</taxon>
        <taxon>Chlorobiales</taxon>
        <taxon>Chlorobiaceae</taxon>
        <taxon>Prosthecochloris</taxon>
    </lineage>
</organism>
<feature type="compositionally biased region" description="Basic and acidic residues" evidence="2">
    <location>
        <begin position="45"/>
        <end position="55"/>
    </location>
</feature>
<reference evidence="3 4" key="1">
    <citation type="submission" date="2019-05" db="EMBL/GenBank/DDBJ databases">
        <title>Draft Whole-Genome sequence of the green sulfur bacterium Prosthecochloris vibrioformis DSM 260.</title>
        <authorList>
            <person name="Meyer T.E."/>
            <person name="Kyndt J.A."/>
        </authorList>
    </citation>
    <scope>NUCLEOTIDE SEQUENCE [LARGE SCALE GENOMIC DNA]</scope>
    <source>
        <strain evidence="3 4">DSM 260</strain>
    </source>
</reference>
<dbReference type="InterPro" id="IPR007607">
    <property type="entry name" value="BacA/B"/>
</dbReference>
<accession>A0A5C4RZA6</accession>
<evidence type="ECO:0000256" key="1">
    <source>
        <dbReference type="ARBA" id="ARBA00044755"/>
    </source>
</evidence>
<dbReference type="RefSeq" id="WP_068867569.1">
    <property type="nucleotide sequence ID" value="NZ_VDCI01000007.1"/>
</dbReference>
<name>A0A5C4RZA6_PROVB</name>
<dbReference type="PANTHER" id="PTHR35024">
    <property type="entry name" value="HYPOTHETICAL CYTOSOLIC PROTEIN"/>
    <property type="match status" value="1"/>
</dbReference>
<feature type="compositionally biased region" description="Polar residues" evidence="2">
    <location>
        <begin position="28"/>
        <end position="44"/>
    </location>
</feature>
<keyword evidence="4" id="KW-1185">Reference proteome</keyword>
<sequence>MFNNIFNSNRKQFTEPEDPGTVEGMQTYPPSNSKADSQEESSVLNHDDTAESTHSRYQETMTTMNNDESSTISKGCLIEGNITVSGCLKIEGKITGDITCDKDIIIGESAEVDGNITTVNLQIAGLFKGNASISGECLIASTGVVYGDLRVDTLNVNGGANVNGSISMRSDEEETESDKEETEKKQIKILKAM</sequence>
<evidence type="ECO:0000313" key="3">
    <source>
        <dbReference type="EMBL" id="TNJ36248.1"/>
    </source>
</evidence>
<feature type="compositionally biased region" description="Polar residues" evidence="2">
    <location>
        <begin position="1"/>
        <end position="11"/>
    </location>
</feature>
<feature type="region of interest" description="Disordered" evidence="2">
    <location>
        <begin position="162"/>
        <end position="193"/>
    </location>
</feature>
<protein>
    <submittedName>
        <fullName evidence="3">Polymer-forming cytoskeletal protein</fullName>
    </submittedName>
</protein>
<feature type="region of interest" description="Disordered" evidence="2">
    <location>
        <begin position="1"/>
        <end position="55"/>
    </location>
</feature>